<feature type="compositionally biased region" description="Low complexity" evidence="1">
    <location>
        <begin position="632"/>
        <end position="642"/>
    </location>
</feature>
<dbReference type="InterPro" id="IPR000198">
    <property type="entry name" value="RhoGAP_dom"/>
</dbReference>
<protein>
    <recommendedName>
        <fullName evidence="2">Rho-GAP domain-containing protein</fullName>
    </recommendedName>
</protein>
<dbReference type="OrthoDB" id="79452at2759"/>
<proteinExistence type="predicted"/>
<feature type="region of interest" description="Disordered" evidence="1">
    <location>
        <begin position="310"/>
        <end position="332"/>
    </location>
</feature>
<evidence type="ECO:0000313" key="3">
    <source>
        <dbReference type="EMBL" id="KZT64867.1"/>
    </source>
</evidence>
<dbReference type="PROSITE" id="PS50238">
    <property type="entry name" value="RHOGAP"/>
    <property type="match status" value="1"/>
</dbReference>
<dbReference type="Proteomes" id="UP000076727">
    <property type="component" value="Unassembled WGS sequence"/>
</dbReference>
<feature type="compositionally biased region" description="Polar residues" evidence="1">
    <location>
        <begin position="1"/>
        <end position="32"/>
    </location>
</feature>
<feature type="compositionally biased region" description="Basic and acidic residues" evidence="1">
    <location>
        <begin position="116"/>
        <end position="136"/>
    </location>
</feature>
<feature type="domain" description="Rho-GAP" evidence="2">
    <location>
        <begin position="345"/>
        <end position="590"/>
    </location>
</feature>
<accession>A0A165LUJ4</accession>
<feature type="compositionally biased region" description="Low complexity" evidence="1">
    <location>
        <begin position="99"/>
        <end position="111"/>
    </location>
</feature>
<dbReference type="SMART" id="SM00324">
    <property type="entry name" value="RhoGAP"/>
    <property type="match status" value="1"/>
</dbReference>
<evidence type="ECO:0000313" key="4">
    <source>
        <dbReference type="Proteomes" id="UP000076727"/>
    </source>
</evidence>
<dbReference type="InterPro" id="IPR008936">
    <property type="entry name" value="Rho_GTPase_activation_prot"/>
</dbReference>
<reference evidence="3 4" key="1">
    <citation type="journal article" date="2016" name="Mol. Biol. Evol.">
        <title>Comparative Genomics of Early-Diverging Mushroom-Forming Fungi Provides Insights into the Origins of Lignocellulose Decay Capabilities.</title>
        <authorList>
            <person name="Nagy L.G."/>
            <person name="Riley R."/>
            <person name="Tritt A."/>
            <person name="Adam C."/>
            <person name="Daum C."/>
            <person name="Floudas D."/>
            <person name="Sun H."/>
            <person name="Yadav J.S."/>
            <person name="Pangilinan J."/>
            <person name="Larsson K.H."/>
            <person name="Matsuura K."/>
            <person name="Barry K."/>
            <person name="Labutti K."/>
            <person name="Kuo R."/>
            <person name="Ohm R.A."/>
            <person name="Bhattacharya S.S."/>
            <person name="Shirouzu T."/>
            <person name="Yoshinaga Y."/>
            <person name="Martin F.M."/>
            <person name="Grigoriev I.V."/>
            <person name="Hibbett D.S."/>
        </authorList>
    </citation>
    <scope>NUCLEOTIDE SEQUENCE [LARGE SCALE GENOMIC DNA]</scope>
    <source>
        <strain evidence="3 4">L-15889</strain>
    </source>
</reference>
<feature type="compositionally biased region" description="Basic and acidic residues" evidence="1">
    <location>
        <begin position="310"/>
        <end position="331"/>
    </location>
</feature>
<feature type="region of interest" description="Disordered" evidence="1">
    <location>
        <begin position="673"/>
        <end position="708"/>
    </location>
</feature>
<dbReference type="SUPFAM" id="SSF48350">
    <property type="entry name" value="GTPase activation domain, GAP"/>
    <property type="match status" value="1"/>
</dbReference>
<gene>
    <name evidence="3" type="ORF">DAEQUDRAFT_759657</name>
</gene>
<feature type="compositionally biased region" description="Low complexity" evidence="1">
    <location>
        <begin position="247"/>
        <end position="257"/>
    </location>
</feature>
<feature type="compositionally biased region" description="Basic and acidic residues" evidence="1">
    <location>
        <begin position="687"/>
        <end position="703"/>
    </location>
</feature>
<dbReference type="AlphaFoldDB" id="A0A165LUJ4"/>
<dbReference type="Gene3D" id="1.10.555.10">
    <property type="entry name" value="Rho GTPase activation protein"/>
    <property type="match status" value="1"/>
</dbReference>
<dbReference type="GO" id="GO:0007165">
    <property type="term" value="P:signal transduction"/>
    <property type="evidence" value="ECO:0007669"/>
    <property type="project" value="InterPro"/>
</dbReference>
<feature type="region of interest" description="Disordered" evidence="1">
    <location>
        <begin position="735"/>
        <end position="759"/>
    </location>
</feature>
<keyword evidence="4" id="KW-1185">Reference proteome</keyword>
<feature type="compositionally biased region" description="Polar residues" evidence="1">
    <location>
        <begin position="137"/>
        <end position="149"/>
    </location>
</feature>
<organism evidence="3 4">
    <name type="scientific">Daedalea quercina L-15889</name>
    <dbReference type="NCBI Taxonomy" id="1314783"/>
    <lineage>
        <taxon>Eukaryota</taxon>
        <taxon>Fungi</taxon>
        <taxon>Dikarya</taxon>
        <taxon>Basidiomycota</taxon>
        <taxon>Agaricomycotina</taxon>
        <taxon>Agaricomycetes</taxon>
        <taxon>Polyporales</taxon>
        <taxon>Fomitopsis</taxon>
    </lineage>
</organism>
<dbReference type="EMBL" id="KV429116">
    <property type="protein sequence ID" value="KZT64867.1"/>
    <property type="molecule type" value="Genomic_DNA"/>
</dbReference>
<feature type="region of interest" description="Disordered" evidence="1">
    <location>
        <begin position="614"/>
        <end position="642"/>
    </location>
</feature>
<evidence type="ECO:0000259" key="2">
    <source>
        <dbReference type="PROSITE" id="PS50238"/>
    </source>
</evidence>
<feature type="region of interest" description="Disordered" evidence="1">
    <location>
        <begin position="1"/>
        <end position="259"/>
    </location>
</feature>
<dbReference type="STRING" id="1314783.A0A165LUJ4"/>
<feature type="compositionally biased region" description="Basic and acidic residues" evidence="1">
    <location>
        <begin position="735"/>
        <end position="748"/>
    </location>
</feature>
<sequence>MRSPFSLRSRSLTPEPDSVSQAASGKQRSASLDATLPHEPVPPPETLRASIANPSHRDSSPARGILKKPSLQPDAHPCSVFGEEEVRRSDPPRSILKKPSIQAQAQGSASAPFPPKPERKLAADPSPKRRTNERARPQSSSDPVPQSTPLPEILSRPRHNSRADSEEDYVARACGQLPPFTEQPMQRGRSSTLPSAPSDGFVAQSSDDSDTDGKPPRRQRGRTTSGTGRKSHMRARSTSPSHEKPTSGEGTSGKKSSVVPRLPLQIADWTDVMHDLSHLLHERGFKFGEHVDLDEFTARKDFEREAREHYLKHKDDPPEPPEKEPNSDKKPPRIYQMTMLEVMEVSSTTIIMNGYQHDLPTVMYECVEELYRTGIYKDNLFRASALKHNVDKMRRIFDRGYKRPMGERVGPLAKWPTADICGLLVSMIENLPEPILPRDLNTGLWQWCVSPVLKREWDILFPPVVKRRRKTMWGTVPKMESVIIEDPNLTPEERRAVREAFDAPMVELCQYVLRLMSVEHLSLFAYLFDFFRQLLAYPANGLDAEFLGERFGYYMLGGTSFAAGRTLFVWLLDRWERISKGLLDIAPSGTRRYKEQKSDLARLRRQEAYRQKYAVSPHQPYNEADPCHDAESGSSASSNDSARTYVDAEDGYDDARSASVLDYYLGDDVDRRGSFADRAYPPKPRRRSESRGRSEARRSRRVVDEDDDDLVAAARRIAELERELQRTSLFRQFLRRPEKSERKRRDPLDQDCDDYSNYF</sequence>
<dbReference type="Pfam" id="PF00620">
    <property type="entry name" value="RhoGAP"/>
    <property type="match status" value="1"/>
</dbReference>
<feature type="compositionally biased region" description="Acidic residues" evidence="1">
    <location>
        <begin position="749"/>
        <end position="759"/>
    </location>
</feature>
<name>A0A165LUJ4_9APHY</name>
<evidence type="ECO:0000256" key="1">
    <source>
        <dbReference type="SAM" id="MobiDB-lite"/>
    </source>
</evidence>